<reference evidence="9" key="1">
    <citation type="journal article" date="2015" name="BMC Genomics">
        <title>Genomic and transcriptomic analysis of the endophytic fungus Pestalotiopsis fici reveals its lifestyle and high potential for synthesis of natural products.</title>
        <authorList>
            <person name="Wang X."/>
            <person name="Zhang X."/>
            <person name="Liu L."/>
            <person name="Xiang M."/>
            <person name="Wang W."/>
            <person name="Sun X."/>
            <person name="Che Y."/>
            <person name="Guo L."/>
            <person name="Liu G."/>
            <person name="Guo L."/>
            <person name="Wang C."/>
            <person name="Yin W.B."/>
            <person name="Stadler M."/>
            <person name="Zhang X."/>
            <person name="Liu X."/>
        </authorList>
    </citation>
    <scope>NUCLEOTIDE SEQUENCE [LARGE SCALE GENOMIC DNA]</scope>
    <source>
        <strain evidence="9">W106-1 / CGMCC3.15140</strain>
    </source>
</reference>
<dbReference type="InParanoid" id="W3XK51"/>
<dbReference type="SUPFAM" id="SSF51905">
    <property type="entry name" value="FAD/NAD(P)-binding domain"/>
    <property type="match status" value="1"/>
</dbReference>
<keyword evidence="3" id="KW-0285">Flavoprotein</keyword>
<dbReference type="Pfam" id="PF01266">
    <property type="entry name" value="DAO"/>
    <property type="match status" value="1"/>
</dbReference>
<dbReference type="AlphaFoldDB" id="W3XK51"/>
<dbReference type="InterPro" id="IPR006076">
    <property type="entry name" value="FAD-dep_OxRdtase"/>
</dbReference>
<dbReference type="RefSeq" id="XP_007830413.1">
    <property type="nucleotide sequence ID" value="XM_007832222.1"/>
</dbReference>
<evidence type="ECO:0000256" key="2">
    <source>
        <dbReference type="ARBA" id="ARBA00010989"/>
    </source>
</evidence>
<organism evidence="8 9">
    <name type="scientific">Pestalotiopsis fici (strain W106-1 / CGMCC3.15140)</name>
    <dbReference type="NCBI Taxonomy" id="1229662"/>
    <lineage>
        <taxon>Eukaryota</taxon>
        <taxon>Fungi</taxon>
        <taxon>Dikarya</taxon>
        <taxon>Ascomycota</taxon>
        <taxon>Pezizomycotina</taxon>
        <taxon>Sordariomycetes</taxon>
        <taxon>Xylariomycetidae</taxon>
        <taxon>Amphisphaeriales</taxon>
        <taxon>Sporocadaceae</taxon>
        <taxon>Pestalotiopsis</taxon>
    </lineage>
</organism>
<evidence type="ECO:0000256" key="4">
    <source>
        <dbReference type="ARBA" id="ARBA00022827"/>
    </source>
</evidence>
<dbReference type="InterPro" id="IPR045170">
    <property type="entry name" value="MTOX"/>
</dbReference>
<dbReference type="Proteomes" id="UP000030651">
    <property type="component" value="Unassembled WGS sequence"/>
</dbReference>
<proteinExistence type="inferred from homology"/>
<dbReference type="HOGENOM" id="CLU_007884_0_1_1"/>
<dbReference type="KEGG" id="pfy:PFICI_03641"/>
<dbReference type="GO" id="GO:0008115">
    <property type="term" value="F:sarcosine oxidase activity"/>
    <property type="evidence" value="ECO:0007669"/>
    <property type="project" value="TreeGrafter"/>
</dbReference>
<dbReference type="SUPFAM" id="SSF54373">
    <property type="entry name" value="FAD-linked reductases, C-terminal domain"/>
    <property type="match status" value="1"/>
</dbReference>
<comment type="similarity">
    <text evidence="2">Belongs to the MSOX/MTOX family.</text>
</comment>
<evidence type="ECO:0000313" key="9">
    <source>
        <dbReference type="Proteomes" id="UP000030651"/>
    </source>
</evidence>
<dbReference type="Gene3D" id="3.50.50.60">
    <property type="entry name" value="FAD/NAD(P)-binding domain"/>
    <property type="match status" value="1"/>
</dbReference>
<comment type="cofactor">
    <cofactor evidence="1">
        <name>FAD</name>
        <dbReference type="ChEBI" id="CHEBI:57692"/>
    </cofactor>
</comment>
<accession>W3XK51</accession>
<dbReference type="OMA" id="RTQSTHE"/>
<feature type="region of interest" description="Disordered" evidence="6">
    <location>
        <begin position="402"/>
        <end position="435"/>
    </location>
</feature>
<evidence type="ECO:0000256" key="5">
    <source>
        <dbReference type="ARBA" id="ARBA00023002"/>
    </source>
</evidence>
<name>W3XK51_PESFW</name>
<keyword evidence="9" id="KW-1185">Reference proteome</keyword>
<dbReference type="EMBL" id="KI912110">
    <property type="protein sequence ID" value="ETS85616.1"/>
    <property type="molecule type" value="Genomic_DNA"/>
</dbReference>
<dbReference type="GO" id="GO:0004657">
    <property type="term" value="F:proline dehydrogenase activity"/>
    <property type="evidence" value="ECO:0007669"/>
    <property type="project" value="TreeGrafter"/>
</dbReference>
<keyword evidence="5" id="KW-0560">Oxidoreductase</keyword>
<dbReference type="GO" id="GO:0050031">
    <property type="term" value="F:L-pipecolate oxidase activity"/>
    <property type="evidence" value="ECO:0007669"/>
    <property type="project" value="TreeGrafter"/>
</dbReference>
<sequence length="435" mass="48204">MTLPSKDDSLLIVGAGVFGLSLAYELTAVRGYTRVTVLDRHMPPVPDGSSNDLSRVVRAEYTDPLYSQLAIEAITEWRTTEWRDHYHESGYVMIIPNADSEWVTKYRALREKQAVQQPMNIFAPDASESAIKRMYPCITTDLNGITTLQNDHAGWAHAHGAIRALANRCTLAGVSFVTGPRGTVTSLETSGKQVLGVRTATGSIMKAKTVVLATGAWTNRLVSDMRQNILGVSQPLAYIQLSPKEAQSLEKMPVMVNTATGLYCFPPDPVSHQLKVARHGYGYSNQVKLEDGREISSPRLMGNNAAVQDFLPADADRDLREGAKAFWPQFGNRPWAKTRMCWYTDTPKSDFMVDYHPDMNGLFFATGGSGHGFKFLPVIGKHIADVFEDKAGPLFRERWAVRRPTDADSEPEMEGDGTRLGPRLRQLSKAEQAKL</sequence>
<dbReference type="PANTHER" id="PTHR10961:SF45">
    <property type="entry name" value="FAD DEPENDENT OXIDOREDUCTASE DOMAIN-CONTAINING PROTEIN-RELATED"/>
    <property type="match status" value="1"/>
</dbReference>
<keyword evidence="4" id="KW-0274">FAD</keyword>
<evidence type="ECO:0000259" key="7">
    <source>
        <dbReference type="Pfam" id="PF01266"/>
    </source>
</evidence>
<dbReference type="GeneID" id="19268654"/>
<dbReference type="STRING" id="1229662.W3XK51"/>
<dbReference type="Gene3D" id="3.30.9.10">
    <property type="entry name" value="D-Amino Acid Oxidase, subunit A, domain 2"/>
    <property type="match status" value="1"/>
</dbReference>
<dbReference type="OrthoDB" id="2219495at2759"/>
<protein>
    <recommendedName>
        <fullName evidence="7">FAD dependent oxidoreductase domain-containing protein</fullName>
    </recommendedName>
</protein>
<dbReference type="InterPro" id="IPR036188">
    <property type="entry name" value="FAD/NAD-bd_sf"/>
</dbReference>
<dbReference type="PANTHER" id="PTHR10961">
    <property type="entry name" value="PEROXISOMAL SARCOSINE OXIDASE"/>
    <property type="match status" value="1"/>
</dbReference>
<dbReference type="GO" id="GO:0050660">
    <property type="term" value="F:flavin adenine dinucleotide binding"/>
    <property type="evidence" value="ECO:0007669"/>
    <property type="project" value="InterPro"/>
</dbReference>
<dbReference type="eggNOG" id="KOG2820">
    <property type="taxonomic scope" value="Eukaryota"/>
</dbReference>
<evidence type="ECO:0000256" key="3">
    <source>
        <dbReference type="ARBA" id="ARBA00022630"/>
    </source>
</evidence>
<evidence type="ECO:0000313" key="8">
    <source>
        <dbReference type="EMBL" id="ETS85616.1"/>
    </source>
</evidence>
<gene>
    <name evidence="8" type="ORF">PFICI_03641</name>
</gene>
<feature type="domain" description="FAD dependent oxidoreductase" evidence="7">
    <location>
        <begin position="10"/>
        <end position="385"/>
    </location>
</feature>
<evidence type="ECO:0000256" key="6">
    <source>
        <dbReference type="SAM" id="MobiDB-lite"/>
    </source>
</evidence>
<evidence type="ECO:0000256" key="1">
    <source>
        <dbReference type="ARBA" id="ARBA00001974"/>
    </source>
</evidence>